<proteinExistence type="predicted"/>
<comment type="caution">
    <text evidence="1">The sequence shown here is derived from an EMBL/GenBank/DDBJ whole genome shotgun (WGS) entry which is preliminary data.</text>
</comment>
<protein>
    <submittedName>
        <fullName evidence="1">Uncharacterized protein</fullName>
    </submittedName>
</protein>
<dbReference type="ExpressionAtlas" id="A0A2K3K928">
    <property type="expression patterns" value="baseline"/>
</dbReference>
<reference evidence="1 2" key="1">
    <citation type="journal article" date="2014" name="Am. J. Bot.">
        <title>Genome assembly and annotation for red clover (Trifolium pratense; Fabaceae).</title>
        <authorList>
            <person name="Istvanek J."/>
            <person name="Jaros M."/>
            <person name="Krenek A."/>
            <person name="Repkova J."/>
        </authorList>
    </citation>
    <scope>NUCLEOTIDE SEQUENCE [LARGE SCALE GENOMIC DNA]</scope>
    <source>
        <strain evidence="2">cv. Tatra</strain>
        <tissue evidence="1">Young leaves</tissue>
    </source>
</reference>
<organism evidence="1 2">
    <name type="scientific">Trifolium pratense</name>
    <name type="common">Red clover</name>
    <dbReference type="NCBI Taxonomy" id="57577"/>
    <lineage>
        <taxon>Eukaryota</taxon>
        <taxon>Viridiplantae</taxon>
        <taxon>Streptophyta</taxon>
        <taxon>Embryophyta</taxon>
        <taxon>Tracheophyta</taxon>
        <taxon>Spermatophyta</taxon>
        <taxon>Magnoliopsida</taxon>
        <taxon>eudicotyledons</taxon>
        <taxon>Gunneridae</taxon>
        <taxon>Pentapetalae</taxon>
        <taxon>rosids</taxon>
        <taxon>fabids</taxon>
        <taxon>Fabales</taxon>
        <taxon>Fabaceae</taxon>
        <taxon>Papilionoideae</taxon>
        <taxon>50 kb inversion clade</taxon>
        <taxon>NPAAA clade</taxon>
        <taxon>Hologalegina</taxon>
        <taxon>IRL clade</taxon>
        <taxon>Trifolieae</taxon>
        <taxon>Trifolium</taxon>
    </lineage>
</organism>
<evidence type="ECO:0000313" key="1">
    <source>
        <dbReference type="EMBL" id="PNX62773.1"/>
    </source>
</evidence>
<dbReference type="AlphaFoldDB" id="A0A2K3K928"/>
<reference evidence="1 2" key="2">
    <citation type="journal article" date="2017" name="Front. Plant Sci.">
        <title>Gene Classification and Mining of Molecular Markers Useful in Red Clover (Trifolium pratense) Breeding.</title>
        <authorList>
            <person name="Istvanek J."/>
            <person name="Dluhosova J."/>
            <person name="Dluhos P."/>
            <person name="Patkova L."/>
            <person name="Nedelnik J."/>
            <person name="Repkova J."/>
        </authorList>
    </citation>
    <scope>NUCLEOTIDE SEQUENCE [LARGE SCALE GENOMIC DNA]</scope>
    <source>
        <strain evidence="2">cv. Tatra</strain>
        <tissue evidence="1">Young leaves</tissue>
    </source>
</reference>
<evidence type="ECO:0000313" key="2">
    <source>
        <dbReference type="Proteomes" id="UP000236291"/>
    </source>
</evidence>
<dbReference type="EMBL" id="ASHM01150310">
    <property type="protein sequence ID" value="PNX62773.1"/>
    <property type="molecule type" value="Genomic_DNA"/>
</dbReference>
<sequence>MCRSEDSATIGRVTSLFWCIWHNQNDKVWNHNIQSPSQVRRMAFVVWNEWFTVHQLQRHNLVP</sequence>
<name>A0A2K3K928_TRIPR</name>
<feature type="non-terminal residue" evidence="1">
    <location>
        <position position="63"/>
    </location>
</feature>
<dbReference type="Proteomes" id="UP000236291">
    <property type="component" value="Unassembled WGS sequence"/>
</dbReference>
<gene>
    <name evidence="1" type="ORF">L195_g061306</name>
</gene>
<accession>A0A2K3K928</accession>